<proteinExistence type="predicted"/>
<protein>
    <submittedName>
        <fullName evidence="1">Minor capsid protein, phage associated</fullName>
    </submittedName>
</protein>
<dbReference type="EMBL" id="BMJN01000004">
    <property type="protein sequence ID" value="GGE26343.1"/>
    <property type="molecule type" value="Genomic_DNA"/>
</dbReference>
<reference evidence="1" key="2">
    <citation type="submission" date="2020-09" db="EMBL/GenBank/DDBJ databases">
        <authorList>
            <person name="Sun Q."/>
            <person name="Zhou Y."/>
        </authorList>
    </citation>
    <scope>NUCLEOTIDE SEQUENCE</scope>
    <source>
        <strain evidence="1">CGMCC 1.15533</strain>
    </source>
</reference>
<keyword evidence="2" id="KW-1185">Reference proteome</keyword>
<dbReference type="AlphaFoldDB" id="A0A917EDL8"/>
<sequence>MSDTKKRPTINDQQLSLQMQGVSDIYAKMQIELFDSMIRRLKERGNADLAENPYIWQLEKLNDMHMLNEENLKIIVERTGIAESLLREVIENEGLKVYQDTKEQLEEELHRLSSDEVRNGVTDALEAYTRQAISDLNLINSTLPASIQAVFKSVVEQTVAQVVAGTKTSDRALHDTIMSWQKKGFTGFTDSAGREWRADSYARAIIKSTTYKVYNEMRTRPAEELGIDTFYYSIKSSARAACAPLQGKIVTKGTGRTEKGMTIYSLLDYGLGTAGGCLGVHCGHYLTPFIVGVNTMPDLPDYLKDLTPEQAEENARLEAKQRATERAIRNQKERLHIAKQLGDDDLVTLERLKLRNLQGKIRNLVDSHDFLSRDYTRERLFSTPTSYNVNKAELEYKKAVLVKRRELKNGIIGVQTVDNLTIKGISEHIAERAIERGGTVQTMLDALCYPLEVTTVKYDEKGQPSKQYRGEISTVVVNPDTGNVISTNPTRRNIRKKYGVYKNETK</sequence>
<organism evidence="1 2">
    <name type="scientific">Streptococcus himalayensis</name>
    <dbReference type="NCBI Taxonomy" id="1888195"/>
    <lineage>
        <taxon>Bacteria</taxon>
        <taxon>Bacillati</taxon>
        <taxon>Bacillota</taxon>
        <taxon>Bacilli</taxon>
        <taxon>Lactobacillales</taxon>
        <taxon>Streptococcaceae</taxon>
        <taxon>Streptococcus</taxon>
    </lineage>
</organism>
<comment type="caution">
    <text evidence="1">The sequence shown here is derived from an EMBL/GenBank/DDBJ whole genome shotgun (WGS) entry which is preliminary data.</text>
</comment>
<evidence type="ECO:0000313" key="2">
    <source>
        <dbReference type="Proteomes" id="UP000660801"/>
    </source>
</evidence>
<dbReference type="GO" id="GO:0005198">
    <property type="term" value="F:structural molecule activity"/>
    <property type="evidence" value="ECO:0007669"/>
    <property type="project" value="InterPro"/>
</dbReference>
<gene>
    <name evidence="1" type="ORF">GCM10011510_04400</name>
</gene>
<reference evidence="1" key="1">
    <citation type="journal article" date="2014" name="Int. J. Syst. Evol. Microbiol.">
        <title>Complete genome sequence of Corynebacterium casei LMG S-19264T (=DSM 44701T), isolated from a smear-ripened cheese.</title>
        <authorList>
            <consortium name="US DOE Joint Genome Institute (JGI-PGF)"/>
            <person name="Walter F."/>
            <person name="Albersmeier A."/>
            <person name="Kalinowski J."/>
            <person name="Ruckert C."/>
        </authorList>
    </citation>
    <scope>NUCLEOTIDE SEQUENCE</scope>
    <source>
        <strain evidence="1">CGMCC 1.15533</strain>
    </source>
</reference>
<dbReference type="Proteomes" id="UP000660801">
    <property type="component" value="Unassembled WGS sequence"/>
</dbReference>
<name>A0A917EDL8_9STRE</name>
<dbReference type="InterPro" id="IPR009319">
    <property type="entry name" value="Phage_A118_VSP1"/>
</dbReference>
<accession>A0A917EDL8</accession>
<dbReference type="Pfam" id="PF06152">
    <property type="entry name" value="Phage_min_cap2"/>
    <property type="match status" value="1"/>
</dbReference>
<evidence type="ECO:0000313" key="1">
    <source>
        <dbReference type="EMBL" id="GGE26343.1"/>
    </source>
</evidence>
<dbReference type="OrthoDB" id="3197444at2"/>